<evidence type="ECO:0000256" key="7">
    <source>
        <dbReference type="PIRNR" id="PIRNR000446"/>
    </source>
</evidence>
<dbReference type="SMART" id="SM00827">
    <property type="entry name" value="PKS_AT"/>
    <property type="match status" value="1"/>
</dbReference>
<evidence type="ECO:0000313" key="10">
    <source>
        <dbReference type="EMBL" id="ABG12724.1"/>
    </source>
</evidence>
<dbReference type="EC" id="2.3.1.39" evidence="2 7"/>
<evidence type="ECO:0000256" key="1">
    <source>
        <dbReference type="ARBA" id="ARBA00005194"/>
    </source>
</evidence>
<dbReference type="SUPFAM" id="SSF55048">
    <property type="entry name" value="Probable ACP-binding domain of malonyl-CoA ACP transacylase"/>
    <property type="match status" value="1"/>
</dbReference>
<dbReference type="Gene3D" id="3.40.366.10">
    <property type="entry name" value="Malonyl-Coenzyme A Acyl Carrier Protein, domain 2"/>
    <property type="match status" value="1"/>
</dbReference>
<dbReference type="InterPro" id="IPR001227">
    <property type="entry name" value="Ac_transferase_dom_sf"/>
</dbReference>
<evidence type="ECO:0000259" key="9">
    <source>
        <dbReference type="SMART" id="SM00827"/>
    </source>
</evidence>
<dbReference type="InterPro" id="IPR014043">
    <property type="entry name" value="Acyl_transferase_dom"/>
</dbReference>
<dbReference type="RefSeq" id="WP_002213016.1">
    <property type="nucleotide sequence ID" value="NC_008150.1"/>
</dbReference>
<dbReference type="PIRSF" id="PIRSF000446">
    <property type="entry name" value="Mct"/>
    <property type="match status" value="1"/>
</dbReference>
<feature type="domain" description="Malonyl-CoA:ACP transacylase (MAT)" evidence="9">
    <location>
        <begin position="8"/>
        <end position="281"/>
    </location>
</feature>
<dbReference type="InterPro" id="IPR016036">
    <property type="entry name" value="Malonyl_transacylase_ACP-bd"/>
</dbReference>
<dbReference type="HOGENOM" id="CLU_030558_1_3_6"/>
<dbReference type="Proteomes" id="UP000001971">
    <property type="component" value="Chromosome"/>
</dbReference>
<evidence type="ECO:0000256" key="6">
    <source>
        <dbReference type="ARBA" id="ARBA00048462"/>
    </source>
</evidence>
<evidence type="ECO:0000256" key="5">
    <source>
        <dbReference type="ARBA" id="ARBA00023315"/>
    </source>
</evidence>
<accession>A0A0E1NP57</accession>
<dbReference type="InterPro" id="IPR024925">
    <property type="entry name" value="Malonyl_CoA-ACP_transAc"/>
</dbReference>
<evidence type="ECO:0000256" key="8">
    <source>
        <dbReference type="PIRSR" id="PIRSR000446-1"/>
    </source>
</evidence>
<evidence type="ECO:0000256" key="3">
    <source>
        <dbReference type="ARBA" id="ARBA00018953"/>
    </source>
</evidence>
<dbReference type="PATRIC" id="fig|360102.15.peg.3798"/>
<evidence type="ECO:0000313" key="11">
    <source>
        <dbReference type="Proteomes" id="UP000001971"/>
    </source>
</evidence>
<sequence>MTSNHAILFPGQGAQRADMGAPIFDIYTKLVAEAEEIAEFSIRDFFRDCPADRFSNTLYVQPALYTVNALYYRRYIDESGALPLFLAGHSLGEFNALHAAGVFDFETGLRLVKKRALLMSESQGGGMAAVLGLNAEEVVKILEENNLFDLTIANINSDLQMVISGPIESIKQAEEIFYDNYAIKYVVLRVSGAFHSTMLNTAAIKFSEYIQGFSFLPPQIPVIANRTACPYTLSSVIKNLSEHINRPVMWRQSVIYMRTHGVERFTEMGETSLLLDMVKNIL</sequence>
<keyword evidence="4 7" id="KW-0808">Transferase</keyword>
<dbReference type="InterPro" id="IPR050858">
    <property type="entry name" value="Mal-CoA-ACP_Trans/PKS_FabD"/>
</dbReference>
<dbReference type="GO" id="GO:0004314">
    <property type="term" value="F:[acyl-carrier-protein] S-malonyltransferase activity"/>
    <property type="evidence" value="ECO:0007669"/>
    <property type="project" value="UniProtKB-EC"/>
</dbReference>
<dbReference type="PANTHER" id="PTHR42681:SF1">
    <property type="entry name" value="MALONYL-COA-ACYL CARRIER PROTEIN TRANSACYLASE, MITOCHONDRIAL"/>
    <property type="match status" value="1"/>
</dbReference>
<name>A0A0E1NP57_YERPA</name>
<gene>
    <name evidence="10" type="ordered locus">YPA_0756</name>
</gene>
<dbReference type="SUPFAM" id="SSF52151">
    <property type="entry name" value="FabD/lysophospholipase-like"/>
    <property type="match status" value="1"/>
</dbReference>
<proteinExistence type="inferred from homology"/>
<comment type="catalytic activity">
    <reaction evidence="6 7">
        <text>holo-[ACP] + malonyl-CoA = malonyl-[ACP] + CoA</text>
        <dbReference type="Rhea" id="RHEA:41792"/>
        <dbReference type="Rhea" id="RHEA-COMP:9623"/>
        <dbReference type="Rhea" id="RHEA-COMP:9685"/>
        <dbReference type="ChEBI" id="CHEBI:57287"/>
        <dbReference type="ChEBI" id="CHEBI:57384"/>
        <dbReference type="ChEBI" id="CHEBI:64479"/>
        <dbReference type="ChEBI" id="CHEBI:78449"/>
        <dbReference type="EC" id="2.3.1.39"/>
    </reaction>
</comment>
<dbReference type="UniPathway" id="UPA00094"/>
<comment type="similarity">
    <text evidence="7">Belongs to the fabD family.</text>
</comment>
<organism evidence="10 11">
    <name type="scientific">Yersinia pestis bv. Antiqua (strain Antiqua)</name>
    <dbReference type="NCBI Taxonomy" id="360102"/>
    <lineage>
        <taxon>Bacteria</taxon>
        <taxon>Pseudomonadati</taxon>
        <taxon>Pseudomonadota</taxon>
        <taxon>Gammaproteobacteria</taxon>
        <taxon>Enterobacterales</taxon>
        <taxon>Yersiniaceae</taxon>
        <taxon>Yersinia</taxon>
    </lineage>
</organism>
<protein>
    <recommendedName>
        <fullName evidence="3 7">Malonyl CoA-acyl carrier protein transacylase</fullName>
        <ecNumber evidence="2 7">2.3.1.39</ecNumber>
    </recommendedName>
</protein>
<dbReference type="PANTHER" id="PTHR42681">
    <property type="entry name" value="MALONYL-COA-ACYL CARRIER PROTEIN TRANSACYLASE, MITOCHONDRIAL"/>
    <property type="match status" value="1"/>
</dbReference>
<feature type="active site" evidence="8">
    <location>
        <position position="90"/>
    </location>
</feature>
<keyword evidence="5 7" id="KW-0012">Acyltransferase</keyword>
<dbReference type="Pfam" id="PF00698">
    <property type="entry name" value="Acyl_transf_1"/>
    <property type="match status" value="1"/>
</dbReference>
<dbReference type="AlphaFoldDB" id="A0A0E1NP57"/>
<dbReference type="GO" id="GO:0005829">
    <property type="term" value="C:cytosol"/>
    <property type="evidence" value="ECO:0007669"/>
    <property type="project" value="TreeGrafter"/>
</dbReference>
<feature type="active site" evidence="8">
    <location>
        <position position="195"/>
    </location>
</feature>
<dbReference type="InterPro" id="IPR016035">
    <property type="entry name" value="Acyl_Trfase/lysoPLipase"/>
</dbReference>
<evidence type="ECO:0000256" key="4">
    <source>
        <dbReference type="ARBA" id="ARBA00022679"/>
    </source>
</evidence>
<dbReference type="EMBL" id="CP000308">
    <property type="protein sequence ID" value="ABG12724.1"/>
    <property type="molecule type" value="Genomic_DNA"/>
</dbReference>
<dbReference type="GO" id="GO:0006633">
    <property type="term" value="P:fatty acid biosynthetic process"/>
    <property type="evidence" value="ECO:0007669"/>
    <property type="project" value="UniProtKB-UniPathway"/>
</dbReference>
<dbReference type="GeneID" id="57977102"/>
<dbReference type="KEGG" id="ypa:YPA_0756"/>
<reference evidence="10 11" key="1">
    <citation type="journal article" date="2006" name="J. Bacteriol.">
        <title>Complete genome sequence of Yersinia pestis strains Antiqua and Nepal516: evidence of gene reduction in an emerging pathogen.</title>
        <authorList>
            <person name="Chain P.S."/>
            <person name="Hu P."/>
            <person name="Malfatti S.A."/>
            <person name="Radnedge L."/>
            <person name="Larimer F."/>
            <person name="Vergez L.M."/>
            <person name="Worsham P."/>
            <person name="Chu M.C."/>
            <person name="Andersen G.L."/>
        </authorList>
    </citation>
    <scope>NUCLEOTIDE SEQUENCE [LARGE SCALE GENOMIC DNA]</scope>
    <source>
        <strain evidence="10 11">Antiqua</strain>
    </source>
</reference>
<evidence type="ECO:0000256" key="2">
    <source>
        <dbReference type="ARBA" id="ARBA00013258"/>
    </source>
</evidence>
<dbReference type="Gene3D" id="3.30.70.250">
    <property type="entry name" value="Malonyl-CoA ACP transacylase, ACP-binding"/>
    <property type="match status" value="1"/>
</dbReference>
<comment type="pathway">
    <text evidence="1">Lipid metabolism; fatty acid biosynthesis.</text>
</comment>